<dbReference type="Pfam" id="PF13559">
    <property type="entry name" value="DUF4129"/>
    <property type="match status" value="1"/>
</dbReference>
<reference evidence="3 4" key="1">
    <citation type="submission" date="2018-02" db="EMBL/GenBank/DDBJ databases">
        <title>Genomic Encyclopedia of Archaeal and Bacterial Type Strains, Phase II (KMG-II): from individual species to whole genera.</title>
        <authorList>
            <person name="Goeker M."/>
        </authorList>
    </citation>
    <scope>NUCLEOTIDE SEQUENCE [LARGE SCALE GENOMIC DNA]</scope>
    <source>
        <strain evidence="3 4">DSM 16809</strain>
    </source>
</reference>
<dbReference type="OrthoDB" id="5491447at2"/>
<sequence>MRSKTYLLHICFWILFSYVGNAQILENVIQDIEEQPVEIVDTLNRKYDTRELTVRKIDKDLKEEYSGGEFNYERTTATSQNLFARFFSWMMDGLQRVFGFQLSPLTIKILTYLFYFIIGAAVIFMIVRLVGNESASKLFGKTAKKSSNVEIADTHIEEIDFATLIENSEREGSYRNAIRYQYLSLLKSLSAKKLIDWDFQKTNSDYQHELKNPETRENFKKVSYLYDHVWYGEFPIDEETYKQAVTEFQSLKNRAA</sequence>
<dbReference type="EMBL" id="PTJE01000003">
    <property type="protein sequence ID" value="PPK95006.1"/>
    <property type="molecule type" value="Genomic_DNA"/>
</dbReference>
<name>A0A2S6ILF7_9FLAO</name>
<proteinExistence type="predicted"/>
<keyword evidence="4" id="KW-1185">Reference proteome</keyword>
<gene>
    <name evidence="3" type="ORF">LY01_01759</name>
</gene>
<protein>
    <submittedName>
        <fullName evidence="3">Uncharacterized protein DUF4129</fullName>
    </submittedName>
</protein>
<evidence type="ECO:0000256" key="1">
    <source>
        <dbReference type="SAM" id="Phobius"/>
    </source>
</evidence>
<keyword evidence="1" id="KW-1133">Transmembrane helix</keyword>
<dbReference type="Proteomes" id="UP000239002">
    <property type="component" value="Unassembled WGS sequence"/>
</dbReference>
<dbReference type="RefSeq" id="WP_104515446.1">
    <property type="nucleotide sequence ID" value="NZ_MQVW01000024.1"/>
</dbReference>
<evidence type="ECO:0000313" key="3">
    <source>
        <dbReference type="EMBL" id="PPK95006.1"/>
    </source>
</evidence>
<evidence type="ECO:0000259" key="2">
    <source>
        <dbReference type="Pfam" id="PF13559"/>
    </source>
</evidence>
<dbReference type="AlphaFoldDB" id="A0A2S6ILF7"/>
<accession>A0A2S6ILF7</accession>
<feature type="transmembrane region" description="Helical" evidence="1">
    <location>
        <begin position="112"/>
        <end position="131"/>
    </location>
</feature>
<evidence type="ECO:0000313" key="4">
    <source>
        <dbReference type="Proteomes" id="UP000239002"/>
    </source>
</evidence>
<keyword evidence="1" id="KW-0472">Membrane</keyword>
<feature type="domain" description="Protein-glutamine gamma-glutamyltransferase-like C-terminal" evidence="2">
    <location>
        <begin position="182"/>
        <end position="246"/>
    </location>
</feature>
<comment type="caution">
    <text evidence="3">The sequence shown here is derived from an EMBL/GenBank/DDBJ whole genome shotgun (WGS) entry which is preliminary data.</text>
</comment>
<keyword evidence="1" id="KW-0812">Transmembrane</keyword>
<organism evidence="3 4">
    <name type="scientific">Nonlabens xylanidelens</name>
    <dbReference type="NCBI Taxonomy" id="191564"/>
    <lineage>
        <taxon>Bacteria</taxon>
        <taxon>Pseudomonadati</taxon>
        <taxon>Bacteroidota</taxon>
        <taxon>Flavobacteriia</taxon>
        <taxon>Flavobacteriales</taxon>
        <taxon>Flavobacteriaceae</taxon>
        <taxon>Nonlabens</taxon>
    </lineage>
</organism>
<dbReference type="InterPro" id="IPR025403">
    <property type="entry name" value="TgpA-like_C"/>
</dbReference>